<dbReference type="InterPro" id="IPR010817">
    <property type="entry name" value="HemY_N"/>
</dbReference>
<dbReference type="EMBL" id="JAFNME010000011">
    <property type="protein sequence ID" value="MBO1249485.1"/>
    <property type="molecule type" value="Genomic_DNA"/>
</dbReference>
<evidence type="ECO:0000256" key="6">
    <source>
        <dbReference type="ARBA" id="ARBA00023136"/>
    </source>
</evidence>
<dbReference type="GO" id="GO:0042168">
    <property type="term" value="P:heme metabolic process"/>
    <property type="evidence" value="ECO:0007669"/>
    <property type="project" value="InterPro"/>
</dbReference>
<evidence type="ECO:0000313" key="10">
    <source>
        <dbReference type="Proteomes" id="UP000664731"/>
    </source>
</evidence>
<evidence type="ECO:0000256" key="7">
    <source>
        <dbReference type="SAM" id="Phobius"/>
    </source>
</evidence>
<evidence type="ECO:0000259" key="8">
    <source>
        <dbReference type="Pfam" id="PF07219"/>
    </source>
</evidence>
<dbReference type="GO" id="GO:0005886">
    <property type="term" value="C:plasma membrane"/>
    <property type="evidence" value="ECO:0007669"/>
    <property type="project" value="UniProtKB-SubCell"/>
</dbReference>
<dbReference type="InterPro" id="IPR005254">
    <property type="entry name" value="Heme_biosyn_assoc_TPR_pro"/>
</dbReference>
<gene>
    <name evidence="9" type="ORF">J1777_06515</name>
</gene>
<evidence type="ECO:0000256" key="4">
    <source>
        <dbReference type="ARBA" id="ARBA00022692"/>
    </source>
</evidence>
<keyword evidence="5 7" id="KW-1133">Transmembrane helix</keyword>
<feature type="transmembrane region" description="Helical" evidence="7">
    <location>
        <begin position="42"/>
        <end position="63"/>
    </location>
</feature>
<keyword evidence="6 7" id="KW-0472">Membrane</keyword>
<dbReference type="Proteomes" id="UP000664731">
    <property type="component" value="Unassembled WGS sequence"/>
</dbReference>
<proteinExistence type="predicted"/>
<reference evidence="9" key="1">
    <citation type="submission" date="2021-03" db="EMBL/GenBank/DDBJ databases">
        <title>Comamonas denitrificans.</title>
        <authorList>
            <person name="Finster K."/>
        </authorList>
    </citation>
    <scope>NUCLEOTIDE SEQUENCE</scope>
    <source>
        <strain evidence="9">MM2021_4</strain>
    </source>
</reference>
<evidence type="ECO:0000256" key="2">
    <source>
        <dbReference type="ARBA" id="ARBA00004236"/>
    </source>
</evidence>
<accession>A0A939GUY0</accession>
<dbReference type="AlphaFoldDB" id="A0A939GUY0"/>
<dbReference type="NCBIfam" id="TIGR00540">
    <property type="entry name" value="TPR_hemY_coli"/>
    <property type="match status" value="1"/>
</dbReference>
<dbReference type="RefSeq" id="WP_207575078.1">
    <property type="nucleotide sequence ID" value="NZ_JAFNME010000011.1"/>
</dbReference>
<evidence type="ECO:0000313" key="9">
    <source>
        <dbReference type="EMBL" id="MBO1249485.1"/>
    </source>
</evidence>
<name>A0A939GUY0_9BURK</name>
<protein>
    <submittedName>
        <fullName evidence="9">Heme biosynthesis protein HemY</fullName>
    </submittedName>
</protein>
<evidence type="ECO:0000256" key="5">
    <source>
        <dbReference type="ARBA" id="ARBA00022989"/>
    </source>
</evidence>
<sequence>MRAALWFVGLFALAVALALFAGNNQGMVSLFWPPYRVDISLNMALLALLGLFVLCYASLRGVAVLGQLPEQTRRWRQQQKERKLYAALIRSLAHLQAGRFVRASKSARELLEHSNSLRHSNAAVPLDSSLRSIAHLLAADSAHALQDPSVRDQHYAQLLEDTSQQPSPLAQEVREGAQMRAARWALDDRNPQESLQRLAQLPQGAARRTLALRIKLKAARLAQDNATALETTRLLAKHGGFTPASASSLIASLVGEEIRACHDTQQLEKLWRSLPTAEQHHPDIALPAVRQWIDLAGDATQARQWLLPLWEAYIQGQLPTYQAQRLFLALQHSLENLDGAWLKRIEQAQTHYPKEALLQYLGGMACLQRQLWGKAEQLLRQSLPRLQDTALQASCWRALAILAEQRNDPAAATTAWRAAALARD</sequence>
<keyword evidence="4 7" id="KW-0812">Transmembrane</keyword>
<dbReference type="Pfam" id="PF07219">
    <property type="entry name" value="HemY_N"/>
    <property type="match status" value="1"/>
</dbReference>
<comment type="caution">
    <text evidence="9">The sequence shown here is derived from an EMBL/GenBank/DDBJ whole genome shotgun (WGS) entry which is preliminary data.</text>
</comment>
<keyword evidence="3" id="KW-1003">Cell membrane</keyword>
<organism evidence="9 10">
    <name type="scientific">Comamonas denitrificans</name>
    <dbReference type="NCBI Taxonomy" id="117506"/>
    <lineage>
        <taxon>Bacteria</taxon>
        <taxon>Pseudomonadati</taxon>
        <taxon>Pseudomonadota</taxon>
        <taxon>Betaproteobacteria</taxon>
        <taxon>Burkholderiales</taxon>
        <taxon>Comamonadaceae</taxon>
        <taxon>Comamonas</taxon>
    </lineage>
</organism>
<evidence type="ECO:0000256" key="1">
    <source>
        <dbReference type="ARBA" id="ARBA00004141"/>
    </source>
</evidence>
<evidence type="ECO:0000256" key="3">
    <source>
        <dbReference type="ARBA" id="ARBA00022475"/>
    </source>
</evidence>
<keyword evidence="10" id="KW-1185">Reference proteome</keyword>
<comment type="subcellular location">
    <subcellularLocation>
        <location evidence="2">Cell membrane</location>
    </subcellularLocation>
    <subcellularLocation>
        <location evidence="1">Membrane</location>
        <topology evidence="1">Multi-pass membrane protein</topology>
    </subcellularLocation>
</comment>
<feature type="domain" description="HemY N-terminal" evidence="8">
    <location>
        <begin position="26"/>
        <end position="116"/>
    </location>
</feature>